<organism evidence="1">
    <name type="scientific">marine sediment metagenome</name>
    <dbReference type="NCBI Taxonomy" id="412755"/>
    <lineage>
        <taxon>unclassified sequences</taxon>
        <taxon>metagenomes</taxon>
        <taxon>ecological metagenomes</taxon>
    </lineage>
</organism>
<protein>
    <submittedName>
        <fullName evidence="1">Uncharacterized protein</fullName>
    </submittedName>
</protein>
<dbReference type="EMBL" id="LAZR01005042">
    <property type="protein sequence ID" value="KKN03356.1"/>
    <property type="molecule type" value="Genomic_DNA"/>
</dbReference>
<proteinExistence type="predicted"/>
<dbReference type="AlphaFoldDB" id="A0A0F9PQM4"/>
<evidence type="ECO:0000313" key="1">
    <source>
        <dbReference type="EMBL" id="KKN03356.1"/>
    </source>
</evidence>
<accession>A0A0F9PQM4</accession>
<sequence>MPFILFGGFKPLKDPKTIRKYPIRPESPNIDEINDDLFVYTTVMVKAEFFYID</sequence>
<reference evidence="1" key="1">
    <citation type="journal article" date="2015" name="Nature">
        <title>Complex archaea that bridge the gap between prokaryotes and eukaryotes.</title>
        <authorList>
            <person name="Spang A."/>
            <person name="Saw J.H."/>
            <person name="Jorgensen S.L."/>
            <person name="Zaremba-Niedzwiedzka K."/>
            <person name="Martijn J."/>
            <person name="Lind A.E."/>
            <person name="van Eijk R."/>
            <person name="Schleper C."/>
            <person name="Guy L."/>
            <person name="Ettema T.J."/>
        </authorList>
    </citation>
    <scope>NUCLEOTIDE SEQUENCE</scope>
</reference>
<gene>
    <name evidence="1" type="ORF">LCGC14_1108470</name>
</gene>
<comment type="caution">
    <text evidence="1">The sequence shown here is derived from an EMBL/GenBank/DDBJ whole genome shotgun (WGS) entry which is preliminary data.</text>
</comment>
<name>A0A0F9PQM4_9ZZZZ</name>